<evidence type="ECO:0000256" key="1">
    <source>
        <dbReference type="ARBA" id="ARBA00001946"/>
    </source>
</evidence>
<dbReference type="Gene3D" id="3.20.20.120">
    <property type="entry name" value="Enolase-like C-terminal domain"/>
    <property type="match status" value="1"/>
</dbReference>
<dbReference type="GO" id="GO:0016836">
    <property type="term" value="F:hydro-lyase activity"/>
    <property type="evidence" value="ECO:0007669"/>
    <property type="project" value="TreeGrafter"/>
</dbReference>
<dbReference type="InterPro" id="IPR029065">
    <property type="entry name" value="Enolase_C-like"/>
</dbReference>
<dbReference type="EMBL" id="CAFBQM010000030">
    <property type="protein sequence ID" value="CAB5058304.1"/>
    <property type="molecule type" value="Genomic_DNA"/>
</dbReference>
<dbReference type="SMART" id="SM00922">
    <property type="entry name" value="MR_MLE"/>
    <property type="match status" value="1"/>
</dbReference>
<dbReference type="PANTHER" id="PTHR13794">
    <property type="entry name" value="ENOLASE SUPERFAMILY, MANDELATE RACEMASE"/>
    <property type="match status" value="1"/>
</dbReference>
<dbReference type="EMBL" id="CAEZZT010000026">
    <property type="protein sequence ID" value="CAB4775171.1"/>
    <property type="molecule type" value="Genomic_DNA"/>
</dbReference>
<evidence type="ECO:0000259" key="4">
    <source>
        <dbReference type="SMART" id="SM00922"/>
    </source>
</evidence>
<dbReference type="Pfam" id="PF13378">
    <property type="entry name" value="MR_MLE_C"/>
    <property type="match status" value="1"/>
</dbReference>
<dbReference type="InterPro" id="IPR013341">
    <property type="entry name" value="Mandelate_racemase_N_dom"/>
</dbReference>
<dbReference type="GO" id="GO:0000287">
    <property type="term" value="F:magnesium ion binding"/>
    <property type="evidence" value="ECO:0007669"/>
    <property type="project" value="TreeGrafter"/>
</dbReference>
<dbReference type="InterPro" id="IPR029017">
    <property type="entry name" value="Enolase-like_N"/>
</dbReference>
<keyword evidence="3" id="KW-0460">Magnesium</keyword>
<sequence>MKITKVSVATINHILPVPIIYGNWIMDHREFALVRVDLADGTAGFAYGLTRDGPISAIVHRSIAPCYEGKELSDPSELFYGALWTNHAVHAAGIGMRALSLVDIACWDALARITNKSFQELLGGELCDLPATAIVGYPPTMQPDELVNQIKDLQKKGWNRFKIPISPDLELSEARLRAAREAAPTDWVGFDINMVLRSSEAVLDFEKRIRDLNLGWIEDVVPPGDAGMVARVRAGSKTPVAMGDEQGGSYHPEALLTANAVDIIRVDATTNGGVTGLKKSLERAREAQVKVSPHMFPHLHSRLLPIFGFKDVPIEWGIPGTGVHPMDDGLEQPVIENGMMKPLTTSVGLGKLVDYEWITKQQVTDQLGALEQIPTACLKENLP</sequence>
<accession>A0A6J7TWA2</accession>
<dbReference type="InterPro" id="IPR036849">
    <property type="entry name" value="Enolase-like_C_sf"/>
</dbReference>
<reference evidence="6" key="1">
    <citation type="submission" date="2020-05" db="EMBL/GenBank/DDBJ databases">
        <authorList>
            <person name="Chiriac C."/>
            <person name="Salcher M."/>
            <person name="Ghai R."/>
            <person name="Kavagutti S V."/>
        </authorList>
    </citation>
    <scope>NUCLEOTIDE SEQUENCE</scope>
</reference>
<organism evidence="6">
    <name type="scientific">freshwater metagenome</name>
    <dbReference type="NCBI Taxonomy" id="449393"/>
    <lineage>
        <taxon>unclassified sequences</taxon>
        <taxon>metagenomes</taxon>
        <taxon>ecological metagenomes</taxon>
    </lineage>
</organism>
<dbReference type="AlphaFoldDB" id="A0A6J7TWA2"/>
<evidence type="ECO:0000313" key="6">
    <source>
        <dbReference type="EMBL" id="CAB5058304.1"/>
    </source>
</evidence>
<comment type="cofactor">
    <cofactor evidence="1">
        <name>Mg(2+)</name>
        <dbReference type="ChEBI" id="CHEBI:18420"/>
    </cofactor>
</comment>
<dbReference type="SUPFAM" id="SSF54826">
    <property type="entry name" value="Enolase N-terminal domain-like"/>
    <property type="match status" value="1"/>
</dbReference>
<feature type="domain" description="Mandelate racemase/muconate lactonizing enzyme C-terminal" evidence="4">
    <location>
        <begin position="143"/>
        <end position="239"/>
    </location>
</feature>
<dbReference type="PANTHER" id="PTHR13794:SF58">
    <property type="entry name" value="MITOCHONDRIAL ENOLASE SUPERFAMILY MEMBER 1"/>
    <property type="match status" value="1"/>
</dbReference>
<protein>
    <submittedName>
        <fullName evidence="6">Unannotated protein</fullName>
    </submittedName>
</protein>
<evidence type="ECO:0000313" key="5">
    <source>
        <dbReference type="EMBL" id="CAB4775171.1"/>
    </source>
</evidence>
<evidence type="ECO:0000256" key="2">
    <source>
        <dbReference type="ARBA" id="ARBA00022723"/>
    </source>
</evidence>
<gene>
    <name evidence="5" type="ORF">UFOPK2918_00522</name>
    <name evidence="6" type="ORF">UFOPK4337_00783</name>
</gene>
<dbReference type="SFLD" id="SFLDS00001">
    <property type="entry name" value="Enolase"/>
    <property type="match status" value="1"/>
</dbReference>
<name>A0A6J7TWA2_9ZZZZ</name>
<dbReference type="SUPFAM" id="SSF51604">
    <property type="entry name" value="Enolase C-terminal domain-like"/>
    <property type="match status" value="1"/>
</dbReference>
<evidence type="ECO:0000256" key="3">
    <source>
        <dbReference type="ARBA" id="ARBA00022842"/>
    </source>
</evidence>
<dbReference type="InterPro" id="IPR013342">
    <property type="entry name" value="Mandelate_racemase_C"/>
</dbReference>
<dbReference type="GO" id="GO:0016052">
    <property type="term" value="P:carbohydrate catabolic process"/>
    <property type="evidence" value="ECO:0007669"/>
    <property type="project" value="TreeGrafter"/>
</dbReference>
<dbReference type="Gene3D" id="3.30.390.10">
    <property type="entry name" value="Enolase-like, N-terminal domain"/>
    <property type="match status" value="1"/>
</dbReference>
<proteinExistence type="predicted"/>
<dbReference type="InterPro" id="IPR046945">
    <property type="entry name" value="RHMD-like"/>
</dbReference>
<dbReference type="Pfam" id="PF02746">
    <property type="entry name" value="MR_MLE_N"/>
    <property type="match status" value="1"/>
</dbReference>
<keyword evidence="2" id="KW-0479">Metal-binding</keyword>